<feature type="compositionally biased region" description="Basic and acidic residues" evidence="1">
    <location>
        <begin position="128"/>
        <end position="139"/>
    </location>
</feature>
<dbReference type="PROSITE" id="PS51257">
    <property type="entry name" value="PROKAR_LIPOPROTEIN"/>
    <property type="match status" value="1"/>
</dbReference>
<dbReference type="GO" id="GO:0030288">
    <property type="term" value="C:outer membrane-bounded periplasmic space"/>
    <property type="evidence" value="ECO:0007669"/>
    <property type="project" value="InterPro"/>
</dbReference>
<accession>A0A1T1HCD8</accession>
<gene>
    <name evidence="2" type="ORF">BTA35_0205690</name>
</gene>
<dbReference type="AlphaFoldDB" id="A0A1T1HCD8"/>
<evidence type="ECO:0000256" key="1">
    <source>
        <dbReference type="SAM" id="MobiDB-lite"/>
    </source>
</evidence>
<dbReference type="RefSeq" id="WP_078318864.1">
    <property type="nucleotide sequence ID" value="NZ_FXTS01000002.1"/>
</dbReference>
<organism evidence="2 3">
    <name type="scientific">Oceanospirillum linum</name>
    <dbReference type="NCBI Taxonomy" id="966"/>
    <lineage>
        <taxon>Bacteria</taxon>
        <taxon>Pseudomonadati</taxon>
        <taxon>Pseudomonadota</taxon>
        <taxon>Gammaproteobacteria</taxon>
        <taxon>Oceanospirillales</taxon>
        <taxon>Oceanospirillaceae</taxon>
        <taxon>Oceanospirillum</taxon>
    </lineage>
</organism>
<sequence length="339" mass="37194">MFKSLAALGLAALAAGCSTTTTIQALKPAPVDRAASLKQVAIVDFDNDSGRYGVNFAAKLEALMTNYQIAGKNYFTVVSRNDLDRILDEQKRQNSGLFSANKMAEFGKLTGAQAMISGSVSSASSNDSHYRENRSRNKCDSNGKNCQTIEYTVGCTLRVVSLGVQVRMVDVERGDLVTAESLEEAYEWSACSDRKEVLPSRAQGLEKLSNALAQQFVAKITPRYVSFEVTLLEDPDVVLSGNQDDRFEAAIEFVEIGRIDRADDLLSQLHQEVQQQSYAIAYNLGVIKESRADYDQAKALYQIADRLALEPVDAINAAVERIGRIQADNKKALSQLNRS</sequence>
<dbReference type="Proteomes" id="UP000190064">
    <property type="component" value="Unassembled WGS sequence"/>
</dbReference>
<dbReference type="STRING" id="966.BTA35_0205690"/>
<evidence type="ECO:0000313" key="2">
    <source>
        <dbReference type="EMBL" id="OOV87534.1"/>
    </source>
</evidence>
<reference evidence="2" key="1">
    <citation type="submission" date="2017-02" db="EMBL/GenBank/DDBJ databases">
        <title>Draft Genome Sequence of the Salt Water Bacterium Oceanospirillum linum ATCC 11336.</title>
        <authorList>
            <person name="Trachtenberg A.M."/>
            <person name="Carney J.G."/>
            <person name="Linnane J.D."/>
            <person name="Rheaume B.A."/>
            <person name="Pitts N.L."/>
            <person name="Mykles D.L."/>
            <person name="Maclea K.S."/>
        </authorList>
    </citation>
    <scope>NUCLEOTIDE SEQUENCE [LARGE SCALE GENOMIC DNA]</scope>
    <source>
        <strain evidence="2">ATCC 11336</strain>
    </source>
</reference>
<protein>
    <submittedName>
        <fullName evidence="2">Uncharacterized protein</fullName>
    </submittedName>
</protein>
<comment type="caution">
    <text evidence="2">The sequence shown here is derived from an EMBL/GenBank/DDBJ whole genome shotgun (WGS) entry which is preliminary data.</text>
</comment>
<dbReference type="EMBL" id="MTSD02000002">
    <property type="protein sequence ID" value="OOV87534.1"/>
    <property type="molecule type" value="Genomic_DNA"/>
</dbReference>
<keyword evidence="3" id="KW-1185">Reference proteome</keyword>
<name>A0A1T1HCD8_OCELI</name>
<dbReference type="InterPro" id="IPR005534">
    <property type="entry name" value="Curli_assmbl/transp-comp_CsgG"/>
</dbReference>
<dbReference type="Pfam" id="PF03783">
    <property type="entry name" value="CsgG"/>
    <property type="match status" value="1"/>
</dbReference>
<feature type="region of interest" description="Disordered" evidence="1">
    <location>
        <begin position="120"/>
        <end position="139"/>
    </location>
</feature>
<proteinExistence type="predicted"/>
<dbReference type="InterPro" id="IPR011990">
    <property type="entry name" value="TPR-like_helical_dom_sf"/>
</dbReference>
<evidence type="ECO:0000313" key="3">
    <source>
        <dbReference type="Proteomes" id="UP000190064"/>
    </source>
</evidence>
<dbReference type="Gene3D" id="3.40.50.10610">
    <property type="entry name" value="ABC-type transport auxiliary lipoprotein component"/>
    <property type="match status" value="1"/>
</dbReference>
<dbReference type="Gene3D" id="1.25.40.10">
    <property type="entry name" value="Tetratricopeptide repeat domain"/>
    <property type="match status" value="1"/>
</dbReference>